<evidence type="ECO:0000313" key="1">
    <source>
        <dbReference type="EMBL" id="TDL81104.1"/>
    </source>
</evidence>
<accession>A0A4R6ADV1</accession>
<dbReference type="GO" id="GO:0016757">
    <property type="term" value="F:glycosyltransferase activity"/>
    <property type="evidence" value="ECO:0007669"/>
    <property type="project" value="InterPro"/>
</dbReference>
<dbReference type="InterPro" id="IPR029044">
    <property type="entry name" value="Nucleotide-diphossugar_trans"/>
</dbReference>
<dbReference type="RefSeq" id="WP_133396383.1">
    <property type="nucleotide sequence ID" value="NZ_SNAA01000006.1"/>
</dbReference>
<name>A0A4R6ADV1_9RHOB</name>
<reference evidence="1 2" key="1">
    <citation type="submission" date="2019-03" db="EMBL/GenBank/DDBJ databases">
        <title>Primorskyibacter sp. SS33 isolated from sediments.</title>
        <authorList>
            <person name="Xunke S."/>
        </authorList>
    </citation>
    <scope>NUCLEOTIDE SEQUENCE [LARGE SCALE GENOMIC DNA]</scope>
    <source>
        <strain evidence="1 2">SS33</strain>
    </source>
</reference>
<evidence type="ECO:0000313" key="2">
    <source>
        <dbReference type="Proteomes" id="UP000295701"/>
    </source>
</evidence>
<organism evidence="1 2">
    <name type="scientific">Palleronia sediminis</name>
    <dbReference type="NCBI Taxonomy" id="2547833"/>
    <lineage>
        <taxon>Bacteria</taxon>
        <taxon>Pseudomonadati</taxon>
        <taxon>Pseudomonadota</taxon>
        <taxon>Alphaproteobacteria</taxon>
        <taxon>Rhodobacterales</taxon>
        <taxon>Roseobacteraceae</taxon>
        <taxon>Palleronia</taxon>
    </lineage>
</organism>
<keyword evidence="2" id="KW-1185">Reference proteome</keyword>
<dbReference type="SUPFAM" id="SSF53448">
    <property type="entry name" value="Nucleotide-diphospho-sugar transferases"/>
    <property type="match status" value="1"/>
</dbReference>
<dbReference type="InterPro" id="IPR002495">
    <property type="entry name" value="Glyco_trans_8"/>
</dbReference>
<dbReference type="Pfam" id="PF01501">
    <property type="entry name" value="Glyco_transf_8"/>
    <property type="match status" value="1"/>
</dbReference>
<dbReference type="AlphaFoldDB" id="A0A4R6ADV1"/>
<proteinExistence type="predicted"/>
<evidence type="ECO:0008006" key="3">
    <source>
        <dbReference type="Google" id="ProtNLM"/>
    </source>
</evidence>
<dbReference type="Gene3D" id="3.90.550.10">
    <property type="entry name" value="Spore Coat Polysaccharide Biosynthesis Protein SpsA, Chain A"/>
    <property type="match status" value="1"/>
</dbReference>
<gene>
    <name evidence="1" type="ORF">E2L08_07130</name>
</gene>
<dbReference type="Proteomes" id="UP000295701">
    <property type="component" value="Unassembled WGS sequence"/>
</dbReference>
<protein>
    <recommendedName>
        <fullName evidence="3">General stress protein A</fullName>
    </recommendedName>
</protein>
<dbReference type="EMBL" id="SNAA01000006">
    <property type="protein sequence ID" value="TDL81104.1"/>
    <property type="molecule type" value="Genomic_DNA"/>
</dbReference>
<comment type="caution">
    <text evidence="1">The sequence shown here is derived from an EMBL/GenBank/DDBJ whole genome shotgun (WGS) entry which is preliminary data.</text>
</comment>
<dbReference type="OrthoDB" id="5672604at2"/>
<sequence>MTPRATTAAVFVTDERGRDLARFSVASFALTQGWPCDIHLACDGFALPSDDPLRALCAERGIAFHTPALSSSGYAGLKSAAHISAAQFLKFAAVAPLTGRYRRVLYSDTDFLFLRDMPAHEVDLGGQPLGACFDVAEAGAITDPAFVRNCRAHGRSPLYFNSGLMLFDAEALDMEELRAPYEAAIQAHQARCDYKAVCRTNDQCVWNMLFEGRWHVLPGGWNVQSSMRFTKPWREARARHYTGPKKFTDPKPWRSDGIEYRAVARIAALIGPPGRAGGPPFDAIYRANGLRFLRQRARILRAAADLGARSTAI</sequence>